<organism evidence="2 3">
    <name type="scientific">Pleurodeles waltl</name>
    <name type="common">Iberian ribbed newt</name>
    <dbReference type="NCBI Taxonomy" id="8319"/>
    <lineage>
        <taxon>Eukaryota</taxon>
        <taxon>Metazoa</taxon>
        <taxon>Chordata</taxon>
        <taxon>Craniata</taxon>
        <taxon>Vertebrata</taxon>
        <taxon>Euteleostomi</taxon>
        <taxon>Amphibia</taxon>
        <taxon>Batrachia</taxon>
        <taxon>Caudata</taxon>
        <taxon>Salamandroidea</taxon>
        <taxon>Salamandridae</taxon>
        <taxon>Pleurodelinae</taxon>
        <taxon>Pleurodeles</taxon>
    </lineage>
</organism>
<protein>
    <submittedName>
        <fullName evidence="2">Uncharacterized protein</fullName>
    </submittedName>
</protein>
<dbReference type="AlphaFoldDB" id="A0AAV7T0A6"/>
<name>A0AAV7T0A6_PLEWA</name>
<gene>
    <name evidence="2" type="ORF">NDU88_001541</name>
</gene>
<evidence type="ECO:0000256" key="1">
    <source>
        <dbReference type="SAM" id="MobiDB-lite"/>
    </source>
</evidence>
<sequence>MAVGAADRVHQAGAQRRERARKLNVGKSRSSTFCSFPCATAVRRVPLGGSKSLGDGRMQSRVFLLFCCHGCRARDPDSGMPEDGSCGLSSGLRSVGHFFLRHFELK</sequence>
<reference evidence="2" key="1">
    <citation type="journal article" date="2022" name="bioRxiv">
        <title>Sequencing and chromosome-scale assembly of the giantPleurodeles waltlgenome.</title>
        <authorList>
            <person name="Brown T."/>
            <person name="Elewa A."/>
            <person name="Iarovenko S."/>
            <person name="Subramanian E."/>
            <person name="Araus A.J."/>
            <person name="Petzold A."/>
            <person name="Susuki M."/>
            <person name="Suzuki K.-i.T."/>
            <person name="Hayashi T."/>
            <person name="Toyoda A."/>
            <person name="Oliveira C."/>
            <person name="Osipova E."/>
            <person name="Leigh N.D."/>
            <person name="Simon A."/>
            <person name="Yun M.H."/>
        </authorList>
    </citation>
    <scope>NUCLEOTIDE SEQUENCE</scope>
    <source>
        <strain evidence="2">20211129_DDA</strain>
        <tissue evidence="2">Liver</tissue>
    </source>
</reference>
<comment type="caution">
    <text evidence="2">The sequence shown here is derived from an EMBL/GenBank/DDBJ whole genome shotgun (WGS) entry which is preliminary data.</text>
</comment>
<evidence type="ECO:0000313" key="2">
    <source>
        <dbReference type="EMBL" id="KAJ1169650.1"/>
    </source>
</evidence>
<dbReference type="Proteomes" id="UP001066276">
    <property type="component" value="Chromosome 4_1"/>
</dbReference>
<proteinExistence type="predicted"/>
<evidence type="ECO:0000313" key="3">
    <source>
        <dbReference type="Proteomes" id="UP001066276"/>
    </source>
</evidence>
<keyword evidence="3" id="KW-1185">Reference proteome</keyword>
<accession>A0AAV7T0A6</accession>
<feature type="region of interest" description="Disordered" evidence="1">
    <location>
        <begin position="1"/>
        <end position="24"/>
    </location>
</feature>
<dbReference type="EMBL" id="JANPWB010000007">
    <property type="protein sequence ID" value="KAJ1169650.1"/>
    <property type="molecule type" value="Genomic_DNA"/>
</dbReference>